<keyword evidence="4" id="KW-1185">Reference proteome</keyword>
<gene>
    <name evidence="3" type="ORF">SAMN04488008_103295</name>
</gene>
<evidence type="ECO:0000256" key="1">
    <source>
        <dbReference type="SAM" id="SignalP"/>
    </source>
</evidence>
<dbReference type="AlphaFoldDB" id="A0A1H7NXB0"/>
<reference evidence="4" key="1">
    <citation type="submission" date="2016-10" db="EMBL/GenBank/DDBJ databases">
        <authorList>
            <person name="Varghese N."/>
            <person name="Submissions S."/>
        </authorList>
    </citation>
    <scope>NUCLEOTIDE SEQUENCE [LARGE SCALE GENOMIC DNA]</scope>
    <source>
        <strain evidence="4">DSM 16471</strain>
    </source>
</reference>
<dbReference type="Gene3D" id="2.160.20.120">
    <property type="match status" value="1"/>
</dbReference>
<organism evidence="3 4">
    <name type="scientific">Maribacter orientalis</name>
    <dbReference type="NCBI Taxonomy" id="228957"/>
    <lineage>
        <taxon>Bacteria</taxon>
        <taxon>Pseudomonadati</taxon>
        <taxon>Bacteroidota</taxon>
        <taxon>Flavobacteriia</taxon>
        <taxon>Flavobacteriales</taxon>
        <taxon>Flavobacteriaceae</taxon>
        <taxon>Maribacter</taxon>
    </lineage>
</organism>
<dbReference type="Pfam" id="PF10988">
    <property type="entry name" value="DUF2807"/>
    <property type="match status" value="1"/>
</dbReference>
<proteinExistence type="predicted"/>
<accession>A0A1H7NXB0</accession>
<feature type="chain" id="PRO_5011576561" description="Putative auto-transporter adhesin head GIN domain-containing protein" evidence="1">
    <location>
        <begin position="19"/>
        <end position="269"/>
    </location>
</feature>
<dbReference type="RefSeq" id="WP_091622588.1">
    <property type="nucleotide sequence ID" value="NZ_FNZN01000003.1"/>
</dbReference>
<evidence type="ECO:0000313" key="3">
    <source>
        <dbReference type="EMBL" id="SEL27874.1"/>
    </source>
</evidence>
<evidence type="ECO:0000313" key="4">
    <source>
        <dbReference type="Proteomes" id="UP000198990"/>
    </source>
</evidence>
<feature type="signal peptide" evidence="1">
    <location>
        <begin position="1"/>
        <end position="18"/>
    </location>
</feature>
<dbReference type="STRING" id="228957.SAMN04488008_103295"/>
<dbReference type="EMBL" id="FNZN01000003">
    <property type="protein sequence ID" value="SEL27874.1"/>
    <property type="molecule type" value="Genomic_DNA"/>
</dbReference>
<protein>
    <recommendedName>
        <fullName evidence="2">Putative auto-transporter adhesin head GIN domain-containing protein</fullName>
    </recommendedName>
</protein>
<keyword evidence="1" id="KW-0732">Signal</keyword>
<feature type="domain" description="Putative auto-transporter adhesin head GIN" evidence="2">
    <location>
        <begin position="150"/>
        <end position="250"/>
    </location>
</feature>
<name>A0A1H7NXB0_9FLAO</name>
<sequence>MKIAWCIIVVLSFNYLFAQEDKTFSSYATLEGVKTIEIHNNLCVNLYPTYFYGVQINGDRSLKDIIKWKFENSTLILYTIQENTLASNAEIILYISDLKEVKLSDTASIDTNEKLVADSFTLYSLDESYYNLLVDCQNFNLIMDGASTGNISVDSKNVHIDAKGASNTSMKLKSNKVMVKQSDKSIVSLNGKTQSLSATVGNKAQLYAWALLAKDVYLFSSNSEDIQVFAEDRLKINGQGSGKIYVTGNPKQIDTINLNKKTKIVYRFQ</sequence>
<dbReference type="InterPro" id="IPR021255">
    <property type="entry name" value="DUF2807"/>
</dbReference>
<dbReference type="OrthoDB" id="1174140at2"/>
<evidence type="ECO:0000259" key="2">
    <source>
        <dbReference type="Pfam" id="PF10988"/>
    </source>
</evidence>
<dbReference type="Proteomes" id="UP000198990">
    <property type="component" value="Unassembled WGS sequence"/>
</dbReference>